<feature type="region of interest" description="Disordered" evidence="4">
    <location>
        <begin position="1"/>
        <end position="68"/>
    </location>
</feature>
<comment type="caution">
    <text evidence="5">The sequence shown here is derived from an EMBL/GenBank/DDBJ whole genome shotgun (WGS) entry which is preliminary data.</text>
</comment>
<dbReference type="Gene3D" id="2.30.30.770">
    <property type="match status" value="1"/>
</dbReference>
<keyword evidence="2" id="KW-0689">Ribosomal protein</keyword>
<organism evidence="5 6">
    <name type="scientific">Prorocentrum cordatum</name>
    <dbReference type="NCBI Taxonomy" id="2364126"/>
    <lineage>
        <taxon>Eukaryota</taxon>
        <taxon>Sar</taxon>
        <taxon>Alveolata</taxon>
        <taxon>Dinophyceae</taxon>
        <taxon>Prorocentrales</taxon>
        <taxon>Prorocentraceae</taxon>
        <taxon>Prorocentrum</taxon>
    </lineage>
</organism>
<reference evidence="5" key="1">
    <citation type="submission" date="2023-10" db="EMBL/GenBank/DDBJ databases">
        <authorList>
            <person name="Chen Y."/>
            <person name="Shah S."/>
            <person name="Dougan E. K."/>
            <person name="Thang M."/>
            <person name="Chan C."/>
        </authorList>
    </citation>
    <scope>NUCLEOTIDE SEQUENCE [LARGE SCALE GENOMIC DNA]</scope>
</reference>
<dbReference type="EMBL" id="CAUYUJ010014749">
    <property type="protein sequence ID" value="CAK0845559.1"/>
    <property type="molecule type" value="Genomic_DNA"/>
</dbReference>
<feature type="compositionally biased region" description="Low complexity" evidence="4">
    <location>
        <begin position="53"/>
        <end position="66"/>
    </location>
</feature>
<gene>
    <name evidence="5" type="ORF">PCOR1329_LOCUS39326</name>
</gene>
<evidence type="ECO:0000256" key="4">
    <source>
        <dbReference type="SAM" id="MobiDB-lite"/>
    </source>
</evidence>
<name>A0ABN9TIU4_9DINO</name>
<evidence type="ECO:0000256" key="1">
    <source>
        <dbReference type="ARBA" id="ARBA00009124"/>
    </source>
</evidence>
<sequence length="215" mass="23548">NDQIRPPPARSLGHQHEARSPLARSSSSHPPRGKSNPLPLTVKSGAVVVAQGSSRASAPRSEPSHSTAMGKFIKAGRVVVLLQGRYTGKKAIVVKPFDDGSKSRPFGHCLVAGVDKAPLKVTKTMGKKKIAKRTRVKPFVKYVNYNHMMPTRYQVPAEVGVQSWVTDQQMDNSDGRVEAKKAIKSAFQEKFANPPADKAGKPSKDVLYLRKKLRF</sequence>
<dbReference type="PANTHER" id="PTHR10497">
    <property type="entry name" value="60S RIBOSOMAL PROTEIN L27"/>
    <property type="match status" value="1"/>
</dbReference>
<evidence type="ECO:0000256" key="2">
    <source>
        <dbReference type="ARBA" id="ARBA00022980"/>
    </source>
</evidence>
<dbReference type="CDD" id="cd06090">
    <property type="entry name" value="KOW_RPL27"/>
    <property type="match status" value="1"/>
</dbReference>
<dbReference type="InterPro" id="IPR041991">
    <property type="entry name" value="Ribosomal_eL27_KOW"/>
</dbReference>
<accession>A0ABN9TIU4</accession>
<feature type="non-terminal residue" evidence="5">
    <location>
        <position position="1"/>
    </location>
</feature>
<dbReference type="Proteomes" id="UP001189429">
    <property type="component" value="Unassembled WGS sequence"/>
</dbReference>
<protein>
    <recommendedName>
        <fullName evidence="7">60S ribosomal protein L27</fullName>
    </recommendedName>
</protein>
<dbReference type="SUPFAM" id="SSF50104">
    <property type="entry name" value="Translation proteins SH3-like domain"/>
    <property type="match status" value="1"/>
</dbReference>
<keyword evidence="6" id="KW-1185">Reference proteome</keyword>
<evidence type="ECO:0000313" key="5">
    <source>
        <dbReference type="EMBL" id="CAK0845559.1"/>
    </source>
</evidence>
<dbReference type="InterPro" id="IPR038655">
    <property type="entry name" value="Ribosomal_eL27_sf"/>
</dbReference>
<evidence type="ECO:0008006" key="7">
    <source>
        <dbReference type="Google" id="ProtNLM"/>
    </source>
</evidence>
<dbReference type="Pfam" id="PF01777">
    <property type="entry name" value="Ribosomal_L27e"/>
    <property type="match status" value="1"/>
</dbReference>
<dbReference type="InterPro" id="IPR001141">
    <property type="entry name" value="Ribosomal_eL27"/>
</dbReference>
<evidence type="ECO:0000256" key="3">
    <source>
        <dbReference type="ARBA" id="ARBA00023274"/>
    </source>
</evidence>
<dbReference type="InterPro" id="IPR008991">
    <property type="entry name" value="Translation_prot_SH3-like_sf"/>
</dbReference>
<keyword evidence="3" id="KW-0687">Ribonucleoprotein</keyword>
<evidence type="ECO:0000313" key="6">
    <source>
        <dbReference type="Proteomes" id="UP001189429"/>
    </source>
</evidence>
<proteinExistence type="inferred from homology"/>
<comment type="similarity">
    <text evidence="1">Belongs to the eukaryotic ribosomal protein eL27 family.</text>
</comment>